<feature type="region of interest" description="Disordered" evidence="2">
    <location>
        <begin position="372"/>
        <end position="392"/>
    </location>
</feature>
<reference evidence="3" key="4">
    <citation type="submission" date="2025-08" db="UniProtKB">
        <authorList>
            <consortium name="Ensembl"/>
        </authorList>
    </citation>
    <scope>IDENTIFICATION</scope>
</reference>
<proteinExistence type="inferred from homology"/>
<reference evidence="4" key="1">
    <citation type="journal article" date="2014" name="Science">
        <title>Nonhuman genetics. Genomic basis for the convergent evolution of electric organs.</title>
        <authorList>
            <person name="Gallant J.R."/>
            <person name="Traeger L.L."/>
            <person name="Volkening J.D."/>
            <person name="Moffett H."/>
            <person name="Chen P.H."/>
            <person name="Novina C.D."/>
            <person name="Phillips G.N.Jr."/>
            <person name="Anand R."/>
            <person name="Wells G.B."/>
            <person name="Pinch M."/>
            <person name="Guth R."/>
            <person name="Unguez G.A."/>
            <person name="Albert J.S."/>
            <person name="Zakon H.H."/>
            <person name="Samanta M.P."/>
            <person name="Sussman M.R."/>
        </authorList>
    </citation>
    <scope>NUCLEOTIDE SEQUENCE [LARGE SCALE GENOMIC DNA]</scope>
</reference>
<gene>
    <name evidence="3" type="primary">zgc:158260</name>
</gene>
<feature type="compositionally biased region" description="Polar residues" evidence="2">
    <location>
        <begin position="160"/>
        <end position="175"/>
    </location>
</feature>
<evidence type="ECO:0000313" key="4">
    <source>
        <dbReference type="Proteomes" id="UP000314983"/>
    </source>
</evidence>
<accession>A0A4W4H7Z7</accession>
<dbReference type="OMA" id="VKYGAWY"/>
<protein>
    <recommendedName>
        <fullName evidence="5">Protein FAM47E</fullName>
    </recommendedName>
</protein>
<reference evidence="4" key="2">
    <citation type="journal article" date="2017" name="Sci. Adv.">
        <title>A tail of two voltages: Proteomic comparison of the three electric organs of the electric eel.</title>
        <authorList>
            <person name="Traeger L.L."/>
            <person name="Sabat G."/>
            <person name="Barrett-Wilt G.A."/>
            <person name="Wells G.B."/>
            <person name="Sussman M.R."/>
        </authorList>
    </citation>
    <scope>NUCLEOTIDE SEQUENCE [LARGE SCALE GENOMIC DNA]</scope>
</reference>
<dbReference type="GO" id="GO:0000785">
    <property type="term" value="C:chromatin"/>
    <property type="evidence" value="ECO:0007669"/>
    <property type="project" value="TreeGrafter"/>
</dbReference>
<organism evidence="3 4">
    <name type="scientific">Electrophorus electricus</name>
    <name type="common">Electric eel</name>
    <name type="synonym">Gymnotus electricus</name>
    <dbReference type="NCBI Taxonomy" id="8005"/>
    <lineage>
        <taxon>Eukaryota</taxon>
        <taxon>Metazoa</taxon>
        <taxon>Chordata</taxon>
        <taxon>Craniata</taxon>
        <taxon>Vertebrata</taxon>
        <taxon>Euteleostomi</taxon>
        <taxon>Actinopterygii</taxon>
        <taxon>Neopterygii</taxon>
        <taxon>Teleostei</taxon>
        <taxon>Ostariophysi</taxon>
        <taxon>Gymnotiformes</taxon>
        <taxon>Gymnotoidei</taxon>
        <taxon>Gymnotidae</taxon>
        <taxon>Electrophorus</taxon>
    </lineage>
</organism>
<sequence length="392" mass="44818">MTDRKLHIESRESTPLHPWYKERLRTQFLKDPVTKQRLSGALDGGRRRFLNAGVGGFSDRYPISCAETSFEPERGTAPIIFGLSNQACPGRLPQRFTKQQICFSKQNRLSQERRQYVEAVEHRLKTHPLALYPYLESGMTPEKQEKRIEENVAPCEGLTQEPSTETKPSISTASRNPYKWKDVKETHANEKQLASVKDLYSPSQDEDLKKVTKLFCDWASSLGRETGSLTESAILNLFGNGYEKKPALTFPIQVLEPSQIPKELRTTGEYMHKDSTHSAQLDLKFKVCAPSVKTTYGAWYLDPKTWKKRPADELLRDHSVTKDLDRTEQPTEKDEELKQIHGAQAFKQFIITKGLRMPRFLSSLFLEEDQECSTRGTDKTRSASTRKGTVML</sequence>
<dbReference type="CTD" id="100129583"/>
<evidence type="ECO:0008006" key="5">
    <source>
        <dbReference type="Google" id="ProtNLM"/>
    </source>
</evidence>
<dbReference type="Proteomes" id="UP000314983">
    <property type="component" value="Chromosome 9"/>
</dbReference>
<keyword evidence="4" id="KW-1185">Reference proteome</keyword>
<dbReference type="PANTHER" id="PTHR46449:SF5">
    <property type="entry name" value="FAMILY WITH SEQUENCE SIMILARITY 47 MEMBER E"/>
    <property type="match status" value="1"/>
</dbReference>
<dbReference type="GeneTree" id="ENSGT00940000165114"/>
<reference evidence="3" key="5">
    <citation type="submission" date="2025-09" db="UniProtKB">
        <authorList>
            <consortium name="Ensembl"/>
        </authorList>
    </citation>
    <scope>IDENTIFICATION</scope>
</reference>
<evidence type="ECO:0000256" key="2">
    <source>
        <dbReference type="SAM" id="MobiDB-lite"/>
    </source>
</evidence>
<dbReference type="Ensembl" id="ENSEEET00000048146.2">
    <property type="protein sequence ID" value="ENSEEEP00000047621.1"/>
    <property type="gene ID" value="ENSEEEG00000022414.2"/>
</dbReference>
<evidence type="ECO:0000256" key="1">
    <source>
        <dbReference type="ARBA" id="ARBA00005277"/>
    </source>
</evidence>
<feature type="region of interest" description="Disordered" evidence="2">
    <location>
        <begin position="154"/>
        <end position="177"/>
    </location>
</feature>
<comment type="similarity">
    <text evidence="1">Belongs to the FAM47 family.</text>
</comment>
<name>A0A4W4H7Z7_ELEEL</name>
<evidence type="ECO:0000313" key="3">
    <source>
        <dbReference type="Ensembl" id="ENSEEEP00000047621.1"/>
    </source>
</evidence>
<feature type="compositionally biased region" description="Polar residues" evidence="2">
    <location>
        <begin position="382"/>
        <end position="392"/>
    </location>
</feature>
<dbReference type="PANTHER" id="PTHR46449">
    <property type="entry name" value="ZGC:158260"/>
    <property type="match status" value="1"/>
</dbReference>
<dbReference type="GeneID" id="113572953"/>
<reference evidence="3" key="3">
    <citation type="submission" date="2020-05" db="EMBL/GenBank/DDBJ databases">
        <title>Electrophorus electricus (electric eel) genome, fEleEle1, primary haplotype.</title>
        <authorList>
            <person name="Myers G."/>
            <person name="Meyer A."/>
            <person name="Fedrigo O."/>
            <person name="Formenti G."/>
            <person name="Rhie A."/>
            <person name="Tracey A."/>
            <person name="Sims Y."/>
            <person name="Jarvis E.D."/>
        </authorList>
    </citation>
    <scope>NUCLEOTIDE SEQUENCE [LARGE SCALE GENOMIC DNA]</scope>
</reference>
<dbReference type="RefSeq" id="XP_026858733.1">
    <property type="nucleotide sequence ID" value="XM_027002932.2"/>
</dbReference>
<dbReference type="GO" id="GO:0045815">
    <property type="term" value="P:transcription initiation-coupled chromatin remodeling"/>
    <property type="evidence" value="ECO:0007669"/>
    <property type="project" value="TreeGrafter"/>
</dbReference>
<dbReference type="AlphaFoldDB" id="A0A4W4H7Z7"/>
<dbReference type="InterPro" id="IPR032743">
    <property type="entry name" value="FAM47"/>
</dbReference>